<dbReference type="NCBIfam" id="NF001126">
    <property type="entry name" value="PRK00139.1-4"/>
    <property type="match status" value="1"/>
</dbReference>
<dbReference type="UniPathway" id="UPA00219"/>
<feature type="binding site" evidence="7">
    <location>
        <position position="377"/>
    </location>
    <ligand>
        <name>meso-2,6-diaminopimelate</name>
        <dbReference type="ChEBI" id="CHEBI:57791"/>
    </ligand>
</feature>
<feature type="modified residue" description="N6-carboxylysine" evidence="7">
    <location>
        <position position="214"/>
    </location>
</feature>
<feature type="domain" description="Mur ligase central" evidence="11">
    <location>
        <begin position="103"/>
        <end position="306"/>
    </location>
</feature>
<evidence type="ECO:0000256" key="7">
    <source>
        <dbReference type="HAMAP-Rule" id="MF_00208"/>
    </source>
</evidence>
<dbReference type="Pfam" id="PF08245">
    <property type="entry name" value="Mur_ligase_M"/>
    <property type="match status" value="1"/>
</dbReference>
<comment type="caution">
    <text evidence="12">The sequence shown here is derived from an EMBL/GenBank/DDBJ whole genome shotgun (WGS) entry which is preliminary data.</text>
</comment>
<keyword evidence="2 7" id="KW-0132">Cell division</keyword>
<keyword evidence="13" id="KW-1185">Reference proteome</keyword>
<dbReference type="RefSeq" id="WP_115836748.1">
    <property type="nucleotide sequence ID" value="NZ_CP025086.1"/>
</dbReference>
<dbReference type="InterPro" id="IPR013221">
    <property type="entry name" value="Mur_ligase_cen"/>
</dbReference>
<keyword evidence="7" id="KW-0547">Nucleotide-binding</keyword>
<dbReference type="InterPro" id="IPR035911">
    <property type="entry name" value="MurE/MurF_N"/>
</dbReference>
<dbReference type="NCBIfam" id="TIGR01085">
    <property type="entry name" value="murE"/>
    <property type="match status" value="1"/>
</dbReference>
<feature type="short sequence motif" description="Meso-diaminopimelate recognition motif" evidence="7">
    <location>
        <begin position="401"/>
        <end position="404"/>
    </location>
</feature>
<keyword evidence="6 7" id="KW-0961">Cell wall biogenesis/degradation</keyword>
<feature type="binding site" evidence="7">
    <location>
        <position position="28"/>
    </location>
    <ligand>
        <name>UDP-N-acetyl-alpha-D-muramoyl-L-alanyl-D-glutamate</name>
        <dbReference type="ChEBI" id="CHEBI:83900"/>
    </ligand>
</feature>
<dbReference type="Pfam" id="PF02875">
    <property type="entry name" value="Mur_ligase_C"/>
    <property type="match status" value="1"/>
</dbReference>
<evidence type="ECO:0000256" key="3">
    <source>
        <dbReference type="ARBA" id="ARBA00022960"/>
    </source>
</evidence>
<name>A0A3D9YUM9_9HYPH</name>
<comment type="pathway">
    <text evidence="7 8">Cell wall biogenesis; peptidoglycan biosynthesis.</text>
</comment>
<dbReference type="GO" id="GO:0005737">
    <property type="term" value="C:cytoplasm"/>
    <property type="evidence" value="ECO:0007669"/>
    <property type="project" value="UniProtKB-SubCell"/>
</dbReference>
<reference evidence="12 13" key="1">
    <citation type="submission" date="2018-08" db="EMBL/GenBank/DDBJ databases">
        <title>Genomic Encyclopedia of Type Strains, Phase IV (KMG-IV): sequencing the most valuable type-strain genomes for metagenomic binning, comparative biology and taxonomic classification.</title>
        <authorList>
            <person name="Goeker M."/>
        </authorList>
    </citation>
    <scope>NUCLEOTIDE SEQUENCE [LARGE SCALE GENOMIC DNA]</scope>
    <source>
        <strain evidence="12 13">BW863</strain>
    </source>
</reference>
<comment type="similarity">
    <text evidence="1 7">Belongs to the MurCDEF family. MurE subfamily.</text>
</comment>
<dbReference type="SUPFAM" id="SSF53623">
    <property type="entry name" value="MurD-like peptide ligases, catalytic domain"/>
    <property type="match status" value="1"/>
</dbReference>
<dbReference type="Proteomes" id="UP000256900">
    <property type="component" value="Unassembled WGS sequence"/>
</dbReference>
<keyword evidence="7" id="KW-0963">Cytoplasm</keyword>
<dbReference type="GO" id="GO:0005524">
    <property type="term" value="F:ATP binding"/>
    <property type="evidence" value="ECO:0007669"/>
    <property type="project" value="UniProtKB-UniRule"/>
</dbReference>
<keyword evidence="7 12" id="KW-0436">Ligase</keyword>
<dbReference type="SUPFAM" id="SSF63418">
    <property type="entry name" value="MurE/MurF N-terminal domain"/>
    <property type="match status" value="1"/>
</dbReference>
<dbReference type="HAMAP" id="MF_00208">
    <property type="entry name" value="MurE"/>
    <property type="match status" value="1"/>
</dbReference>
<comment type="subcellular location">
    <subcellularLocation>
        <location evidence="7 8">Cytoplasm</location>
    </subcellularLocation>
</comment>
<evidence type="ECO:0000256" key="8">
    <source>
        <dbReference type="RuleBase" id="RU004135"/>
    </source>
</evidence>
<comment type="function">
    <text evidence="7">Catalyzes the addition of meso-diaminopimelic acid to the nucleotide precursor UDP-N-acetylmuramoyl-L-alanyl-D-glutamate (UMAG) in the biosynthesis of bacterial cell-wall peptidoglycan.</text>
</comment>
<evidence type="ECO:0000256" key="6">
    <source>
        <dbReference type="ARBA" id="ARBA00023316"/>
    </source>
</evidence>
<dbReference type="Pfam" id="PF01225">
    <property type="entry name" value="Mur_ligase"/>
    <property type="match status" value="1"/>
</dbReference>
<dbReference type="InterPro" id="IPR000713">
    <property type="entry name" value="Mur_ligase_N"/>
</dbReference>
<feature type="domain" description="Mur ligase N-terminal catalytic" evidence="9">
    <location>
        <begin position="20"/>
        <end position="93"/>
    </location>
</feature>
<dbReference type="GO" id="GO:0009252">
    <property type="term" value="P:peptidoglycan biosynthetic process"/>
    <property type="evidence" value="ECO:0007669"/>
    <property type="project" value="UniProtKB-UniRule"/>
</dbReference>
<comment type="cofactor">
    <cofactor evidence="7">
        <name>Mg(2+)</name>
        <dbReference type="ChEBI" id="CHEBI:18420"/>
    </cofactor>
</comment>
<dbReference type="OrthoDB" id="9800958at2"/>
<proteinExistence type="inferred from homology"/>
<evidence type="ECO:0000313" key="13">
    <source>
        <dbReference type="Proteomes" id="UP000256900"/>
    </source>
</evidence>
<evidence type="ECO:0000256" key="5">
    <source>
        <dbReference type="ARBA" id="ARBA00023306"/>
    </source>
</evidence>
<organism evidence="12 13">
    <name type="scientific">Methylovirgula ligni</name>
    <dbReference type="NCBI Taxonomy" id="569860"/>
    <lineage>
        <taxon>Bacteria</taxon>
        <taxon>Pseudomonadati</taxon>
        <taxon>Pseudomonadota</taxon>
        <taxon>Alphaproteobacteria</taxon>
        <taxon>Hyphomicrobiales</taxon>
        <taxon>Beijerinckiaceae</taxon>
        <taxon>Methylovirgula</taxon>
    </lineage>
</organism>
<protein>
    <recommendedName>
        <fullName evidence="7">UDP-N-acetylmuramoyl-L-alanyl-D-glutamate--2,6-diaminopimelate ligase</fullName>
        <ecNumber evidence="7">6.3.2.13</ecNumber>
    </recommendedName>
    <alternativeName>
        <fullName evidence="7">Meso-A2pm-adding enzyme</fullName>
    </alternativeName>
    <alternativeName>
        <fullName evidence="7">Meso-diaminopimelate-adding enzyme</fullName>
    </alternativeName>
    <alternativeName>
        <fullName evidence="7">UDP-MurNAc-L-Ala-D-Glu:meso-diaminopimelate ligase</fullName>
    </alternativeName>
    <alternativeName>
        <fullName evidence="7">UDP-MurNAc-tripeptide synthetase</fullName>
    </alternativeName>
    <alternativeName>
        <fullName evidence="7">UDP-N-acetylmuramyl-tripeptide synthetase</fullName>
    </alternativeName>
</protein>
<keyword evidence="7" id="KW-0067">ATP-binding</keyword>
<dbReference type="InterPro" id="IPR036615">
    <property type="entry name" value="Mur_ligase_C_dom_sf"/>
</dbReference>
<dbReference type="InterPro" id="IPR005761">
    <property type="entry name" value="UDP-N-AcMur-Glu-dNH2Pim_ligase"/>
</dbReference>
<feature type="binding site" evidence="7">
    <location>
        <position position="458"/>
    </location>
    <ligand>
        <name>meso-2,6-diaminopimelate</name>
        <dbReference type="ChEBI" id="CHEBI:57791"/>
    </ligand>
</feature>
<dbReference type="GO" id="GO:0071555">
    <property type="term" value="P:cell wall organization"/>
    <property type="evidence" value="ECO:0007669"/>
    <property type="project" value="UniProtKB-KW"/>
</dbReference>
<evidence type="ECO:0000259" key="9">
    <source>
        <dbReference type="Pfam" id="PF01225"/>
    </source>
</evidence>
<dbReference type="GO" id="GO:0008360">
    <property type="term" value="P:regulation of cell shape"/>
    <property type="evidence" value="ECO:0007669"/>
    <property type="project" value="UniProtKB-KW"/>
</dbReference>
<evidence type="ECO:0000259" key="10">
    <source>
        <dbReference type="Pfam" id="PF02875"/>
    </source>
</evidence>
<comment type="caution">
    <text evidence="7">Lacks conserved residue(s) required for the propagation of feature annotation.</text>
</comment>
<dbReference type="GO" id="GO:0008765">
    <property type="term" value="F:UDP-N-acetylmuramoylalanyl-D-glutamate-2,6-diaminopimelate ligase activity"/>
    <property type="evidence" value="ECO:0007669"/>
    <property type="project" value="UniProtKB-UniRule"/>
</dbReference>
<evidence type="ECO:0000256" key="1">
    <source>
        <dbReference type="ARBA" id="ARBA00005898"/>
    </source>
</evidence>
<dbReference type="PANTHER" id="PTHR23135:SF4">
    <property type="entry name" value="UDP-N-ACETYLMURAMOYL-L-ALANYL-D-GLUTAMATE--2,6-DIAMINOPIMELATE LIGASE MURE HOMOLOG, CHLOROPLASTIC"/>
    <property type="match status" value="1"/>
</dbReference>
<comment type="catalytic activity">
    <reaction evidence="7">
        <text>UDP-N-acetyl-alpha-D-muramoyl-L-alanyl-D-glutamate + meso-2,6-diaminopimelate + ATP = UDP-N-acetyl-alpha-D-muramoyl-L-alanyl-gamma-D-glutamyl-meso-2,6-diaminopimelate + ADP + phosphate + H(+)</text>
        <dbReference type="Rhea" id="RHEA:23676"/>
        <dbReference type="ChEBI" id="CHEBI:15378"/>
        <dbReference type="ChEBI" id="CHEBI:30616"/>
        <dbReference type="ChEBI" id="CHEBI:43474"/>
        <dbReference type="ChEBI" id="CHEBI:57791"/>
        <dbReference type="ChEBI" id="CHEBI:83900"/>
        <dbReference type="ChEBI" id="CHEBI:83905"/>
        <dbReference type="ChEBI" id="CHEBI:456216"/>
        <dbReference type="EC" id="6.3.2.13"/>
    </reaction>
</comment>
<dbReference type="NCBIfam" id="NF001124">
    <property type="entry name" value="PRK00139.1-2"/>
    <property type="match status" value="1"/>
</dbReference>
<feature type="binding site" evidence="7">
    <location>
        <begin position="147"/>
        <end position="148"/>
    </location>
    <ligand>
        <name>UDP-N-acetyl-alpha-D-muramoyl-L-alanyl-D-glutamate</name>
        <dbReference type="ChEBI" id="CHEBI:83900"/>
    </ligand>
</feature>
<dbReference type="InterPro" id="IPR036565">
    <property type="entry name" value="Mur-like_cat_sf"/>
</dbReference>
<gene>
    <name evidence="7" type="primary">murE</name>
    <name evidence="12" type="ORF">DES32_2231</name>
</gene>
<feature type="binding site" evidence="7">
    <location>
        <begin position="105"/>
        <end position="111"/>
    </location>
    <ligand>
        <name>ATP</name>
        <dbReference type="ChEBI" id="CHEBI:30616"/>
    </ligand>
</feature>
<keyword evidence="5 7" id="KW-0131">Cell cycle</keyword>
<sequence length="485" mass="50460">MRLGDLLPEAGLAEALAAREIAGLSADSRTVGANFAFFALPGSKADGAGFAAQAVARGAVAVISQHAIDVASAAFIEVPDARRALALAAARFYSRQPEMIVAITGTSGKSSVAAFTRQIWLALGHRAASLGTIGLVAPSGEVYGSLTTPDPISLHKTLDELARDGVTHLAFEASSHGLDQRRLDGVRLAAGAFTNLSRDHLDYHPDMDSYLAAKLRLFDTLLAPGQAAVIEADSDVADKVIAACAARGLRLFTVGRKGEAIKLVHAAPENFATALTLEHAGKTYSVHLPLAGDFQVQNALVAAGLALATGGAPERVFAALENLQGASGRLELIGRRGGAPIFVDYAHKPDALDNVLRTLRPLARHRLIVVFGCGGDRDKGKRPIMGELAARLADEVIVTDDNPRTEAPAQIRAEILAGTRAVPGARVEEIGDRAQAIAAGVARLGEGDVLLVAGKGHETGQIVGDRILPFSDQQSVRTALGVSAA</sequence>
<dbReference type="AlphaFoldDB" id="A0A3D9YUM9"/>
<feature type="binding site" evidence="7">
    <location>
        <position position="174"/>
    </location>
    <ligand>
        <name>UDP-N-acetyl-alpha-D-muramoyl-L-alanyl-D-glutamate</name>
        <dbReference type="ChEBI" id="CHEBI:83900"/>
    </ligand>
</feature>
<dbReference type="InterPro" id="IPR004101">
    <property type="entry name" value="Mur_ligase_C"/>
</dbReference>
<feature type="binding site" evidence="7">
    <location>
        <position position="180"/>
    </location>
    <ligand>
        <name>UDP-N-acetyl-alpha-D-muramoyl-L-alanyl-D-glutamate</name>
        <dbReference type="ChEBI" id="CHEBI:83900"/>
    </ligand>
</feature>
<evidence type="ECO:0000256" key="4">
    <source>
        <dbReference type="ARBA" id="ARBA00022984"/>
    </source>
</evidence>
<feature type="binding site" evidence="7">
    <location>
        <position position="454"/>
    </location>
    <ligand>
        <name>meso-2,6-diaminopimelate</name>
        <dbReference type="ChEBI" id="CHEBI:57791"/>
    </ligand>
</feature>
<keyword evidence="3 7" id="KW-0133">Cell shape</keyword>
<evidence type="ECO:0000259" key="11">
    <source>
        <dbReference type="Pfam" id="PF08245"/>
    </source>
</evidence>
<feature type="binding site" evidence="7">
    <location>
        <begin position="401"/>
        <end position="404"/>
    </location>
    <ligand>
        <name>meso-2,6-diaminopimelate</name>
        <dbReference type="ChEBI" id="CHEBI:57791"/>
    </ligand>
</feature>
<keyword evidence="7" id="KW-0460">Magnesium</keyword>
<dbReference type="GO" id="GO:0000287">
    <property type="term" value="F:magnesium ion binding"/>
    <property type="evidence" value="ECO:0007669"/>
    <property type="project" value="UniProtKB-UniRule"/>
</dbReference>
<dbReference type="PANTHER" id="PTHR23135">
    <property type="entry name" value="MUR LIGASE FAMILY MEMBER"/>
    <property type="match status" value="1"/>
</dbReference>
<dbReference type="Gene3D" id="3.90.190.20">
    <property type="entry name" value="Mur ligase, C-terminal domain"/>
    <property type="match status" value="1"/>
</dbReference>
<evidence type="ECO:0000313" key="12">
    <source>
        <dbReference type="EMBL" id="REF86184.1"/>
    </source>
</evidence>
<dbReference type="EC" id="6.3.2.13" evidence="7"/>
<evidence type="ECO:0000256" key="2">
    <source>
        <dbReference type="ARBA" id="ARBA00022618"/>
    </source>
</evidence>
<dbReference type="Gene3D" id="3.40.1390.10">
    <property type="entry name" value="MurE/MurF, N-terminal domain"/>
    <property type="match status" value="1"/>
</dbReference>
<comment type="PTM">
    <text evidence="7">Carboxylation is probably crucial for Mg(2+) binding and, consequently, for the gamma-phosphate positioning of ATP.</text>
</comment>
<dbReference type="SUPFAM" id="SSF53244">
    <property type="entry name" value="MurD-like peptide ligases, peptide-binding domain"/>
    <property type="match status" value="1"/>
</dbReference>
<feature type="domain" description="Mur ligase C-terminal" evidence="10">
    <location>
        <begin position="328"/>
        <end position="456"/>
    </location>
</feature>
<accession>A0A3D9YUM9</accession>
<dbReference type="EMBL" id="QUMO01000003">
    <property type="protein sequence ID" value="REF86184.1"/>
    <property type="molecule type" value="Genomic_DNA"/>
</dbReference>
<feature type="binding site" evidence="7">
    <location>
        <position position="182"/>
    </location>
    <ligand>
        <name>UDP-N-acetyl-alpha-D-muramoyl-L-alanyl-D-glutamate</name>
        <dbReference type="ChEBI" id="CHEBI:83900"/>
    </ligand>
</feature>
<dbReference type="Gene3D" id="3.40.1190.10">
    <property type="entry name" value="Mur-like, catalytic domain"/>
    <property type="match status" value="1"/>
</dbReference>
<keyword evidence="4 7" id="KW-0573">Peptidoglycan synthesis</keyword>
<dbReference type="GO" id="GO:0051301">
    <property type="term" value="P:cell division"/>
    <property type="evidence" value="ECO:0007669"/>
    <property type="project" value="UniProtKB-KW"/>
</dbReference>